<reference evidence="1" key="2">
    <citation type="journal article" date="2022" name="New Phytol.">
        <title>Evolutionary transition to the ectomycorrhizal habit in the genomes of a hyperdiverse lineage of mushroom-forming fungi.</title>
        <authorList>
            <person name="Looney B."/>
            <person name="Miyauchi S."/>
            <person name="Morin E."/>
            <person name="Drula E."/>
            <person name="Courty P.E."/>
            <person name="Kohler A."/>
            <person name="Kuo A."/>
            <person name="LaButti K."/>
            <person name="Pangilinan J."/>
            <person name="Lipzen A."/>
            <person name="Riley R."/>
            <person name="Andreopoulos W."/>
            <person name="He G."/>
            <person name="Johnson J."/>
            <person name="Nolan M."/>
            <person name="Tritt A."/>
            <person name="Barry K.W."/>
            <person name="Grigoriev I.V."/>
            <person name="Nagy L.G."/>
            <person name="Hibbett D."/>
            <person name="Henrissat B."/>
            <person name="Matheny P.B."/>
            <person name="Labbe J."/>
            <person name="Martin F.M."/>
        </authorList>
    </citation>
    <scope>NUCLEOTIDE SEQUENCE</scope>
    <source>
        <strain evidence="1">FP105234-sp</strain>
    </source>
</reference>
<sequence>MPLPVFPVPLSSSEVSRKSANVSHVLSGTPGHAGFTWRPGGPLFPTSFNGSGSALSPYERDSLAELPGRTLITDNPVLSSKNKPVTKPRSRSRPGGLHSLTSRSAHVPAVPPNSPDVHRL</sequence>
<proteinExistence type="predicted"/>
<dbReference type="Proteomes" id="UP000814033">
    <property type="component" value="Unassembled WGS sequence"/>
</dbReference>
<accession>A0ACB8S0I7</accession>
<evidence type="ECO:0000313" key="1">
    <source>
        <dbReference type="EMBL" id="KAI0049366.1"/>
    </source>
</evidence>
<reference evidence="1" key="1">
    <citation type="submission" date="2021-02" db="EMBL/GenBank/DDBJ databases">
        <authorList>
            <consortium name="DOE Joint Genome Institute"/>
            <person name="Ahrendt S."/>
            <person name="Looney B.P."/>
            <person name="Miyauchi S."/>
            <person name="Morin E."/>
            <person name="Drula E."/>
            <person name="Courty P.E."/>
            <person name="Chicoki N."/>
            <person name="Fauchery L."/>
            <person name="Kohler A."/>
            <person name="Kuo A."/>
            <person name="Labutti K."/>
            <person name="Pangilinan J."/>
            <person name="Lipzen A."/>
            <person name="Riley R."/>
            <person name="Andreopoulos W."/>
            <person name="He G."/>
            <person name="Johnson J."/>
            <person name="Barry K.W."/>
            <person name="Grigoriev I.V."/>
            <person name="Nagy L."/>
            <person name="Hibbett D."/>
            <person name="Henrissat B."/>
            <person name="Matheny P.B."/>
            <person name="Labbe J."/>
            <person name="Martin F."/>
        </authorList>
    </citation>
    <scope>NUCLEOTIDE SEQUENCE</scope>
    <source>
        <strain evidence="1">FP105234-sp</strain>
    </source>
</reference>
<gene>
    <name evidence="1" type="ORF">FA95DRAFT_1557025</name>
</gene>
<organism evidence="1 2">
    <name type="scientific">Auriscalpium vulgare</name>
    <dbReference type="NCBI Taxonomy" id="40419"/>
    <lineage>
        <taxon>Eukaryota</taxon>
        <taxon>Fungi</taxon>
        <taxon>Dikarya</taxon>
        <taxon>Basidiomycota</taxon>
        <taxon>Agaricomycotina</taxon>
        <taxon>Agaricomycetes</taxon>
        <taxon>Russulales</taxon>
        <taxon>Auriscalpiaceae</taxon>
        <taxon>Auriscalpium</taxon>
    </lineage>
</organism>
<name>A0ACB8S0I7_9AGAM</name>
<dbReference type="EMBL" id="MU275874">
    <property type="protein sequence ID" value="KAI0049366.1"/>
    <property type="molecule type" value="Genomic_DNA"/>
</dbReference>
<protein>
    <submittedName>
        <fullName evidence="1">Uncharacterized protein</fullName>
    </submittedName>
</protein>
<evidence type="ECO:0000313" key="2">
    <source>
        <dbReference type="Proteomes" id="UP000814033"/>
    </source>
</evidence>
<comment type="caution">
    <text evidence="1">The sequence shown here is derived from an EMBL/GenBank/DDBJ whole genome shotgun (WGS) entry which is preliminary data.</text>
</comment>
<keyword evidence="2" id="KW-1185">Reference proteome</keyword>